<dbReference type="PROSITE" id="PS00211">
    <property type="entry name" value="ABC_TRANSPORTER_1"/>
    <property type="match status" value="1"/>
</dbReference>
<keyword evidence="9" id="KW-0472">Membrane</keyword>
<dbReference type="SUPFAM" id="SSF52540">
    <property type="entry name" value="P-loop containing nucleoside triphosphate hydrolases"/>
    <property type="match status" value="1"/>
</dbReference>
<accession>A0ABY8D4L1</accession>
<sequence length="262" mass="27564">MRVLIGTQRVVDGLSFNVFPGERVCLLGASGSGKSLTAGAILGLLPASACAQGSIRVQGREVIDLPAARRPIDVRVGMVFQDSFSALNPLVSIGSQLQEPFRRLHDLSPRAALQAAIELLDAMALPDPGQIVRRSPAELSGGQRQRVCIALALACKTPLLVADEPTTALDVVTQAQVLRVLKESTGRTGTPALLFITHDLCAASELCERAIVIERGTLVESNRVDALIADPQHSFTRELVAAARDGIGLAPRATEPTLAAGA</sequence>
<dbReference type="RefSeq" id="WP_280657874.1">
    <property type="nucleotide sequence ID" value="NZ_CP120373.1"/>
</dbReference>
<evidence type="ECO:0000313" key="12">
    <source>
        <dbReference type="Proteomes" id="UP001229355"/>
    </source>
</evidence>
<evidence type="ECO:0000256" key="1">
    <source>
        <dbReference type="ARBA" id="ARBA00004417"/>
    </source>
</evidence>
<evidence type="ECO:0000259" key="10">
    <source>
        <dbReference type="PROSITE" id="PS50893"/>
    </source>
</evidence>
<dbReference type="EMBL" id="CP120373">
    <property type="protein sequence ID" value="WEX85790.1"/>
    <property type="molecule type" value="Genomic_DNA"/>
</dbReference>
<dbReference type="SMART" id="SM00382">
    <property type="entry name" value="AAA"/>
    <property type="match status" value="1"/>
</dbReference>
<keyword evidence="6" id="KW-0547">Nucleotide-binding</keyword>
<evidence type="ECO:0000256" key="9">
    <source>
        <dbReference type="ARBA" id="ARBA00023136"/>
    </source>
</evidence>
<evidence type="ECO:0000256" key="8">
    <source>
        <dbReference type="ARBA" id="ARBA00022967"/>
    </source>
</evidence>
<dbReference type="Proteomes" id="UP001229355">
    <property type="component" value="Chromosome 1"/>
</dbReference>
<dbReference type="CDD" id="cd03257">
    <property type="entry name" value="ABC_NikE_OppD_transporters"/>
    <property type="match status" value="1"/>
</dbReference>
<dbReference type="PANTHER" id="PTHR43297:SF14">
    <property type="entry name" value="ATPASE AAA-TYPE CORE DOMAIN-CONTAINING PROTEIN"/>
    <property type="match status" value="1"/>
</dbReference>
<dbReference type="Gene3D" id="3.40.50.300">
    <property type="entry name" value="P-loop containing nucleotide triphosphate hydrolases"/>
    <property type="match status" value="1"/>
</dbReference>
<evidence type="ECO:0000256" key="2">
    <source>
        <dbReference type="ARBA" id="ARBA00005417"/>
    </source>
</evidence>
<dbReference type="GO" id="GO:0005524">
    <property type="term" value="F:ATP binding"/>
    <property type="evidence" value="ECO:0007669"/>
    <property type="project" value="UniProtKB-KW"/>
</dbReference>
<keyword evidence="5" id="KW-0997">Cell inner membrane</keyword>
<protein>
    <submittedName>
        <fullName evidence="11">ABC transporter ATP-binding protein</fullName>
    </submittedName>
</protein>
<keyword evidence="3" id="KW-0813">Transport</keyword>
<comment type="similarity">
    <text evidence="2">Belongs to the ABC transporter superfamily.</text>
</comment>
<dbReference type="PROSITE" id="PS50893">
    <property type="entry name" value="ABC_TRANSPORTER_2"/>
    <property type="match status" value="1"/>
</dbReference>
<keyword evidence="12" id="KW-1185">Reference proteome</keyword>
<evidence type="ECO:0000256" key="5">
    <source>
        <dbReference type="ARBA" id="ARBA00022519"/>
    </source>
</evidence>
<dbReference type="Pfam" id="PF00005">
    <property type="entry name" value="ABC_tran"/>
    <property type="match status" value="1"/>
</dbReference>
<dbReference type="InterPro" id="IPR003439">
    <property type="entry name" value="ABC_transporter-like_ATP-bd"/>
</dbReference>
<evidence type="ECO:0000256" key="4">
    <source>
        <dbReference type="ARBA" id="ARBA00022475"/>
    </source>
</evidence>
<evidence type="ECO:0000256" key="6">
    <source>
        <dbReference type="ARBA" id="ARBA00022741"/>
    </source>
</evidence>
<keyword evidence="8" id="KW-1278">Translocase</keyword>
<organism evidence="11 12">
    <name type="scientific">Sinorhizobium garamanticum</name>
    <dbReference type="NCBI Taxonomy" id="680247"/>
    <lineage>
        <taxon>Bacteria</taxon>
        <taxon>Pseudomonadati</taxon>
        <taxon>Pseudomonadota</taxon>
        <taxon>Alphaproteobacteria</taxon>
        <taxon>Hyphomicrobiales</taxon>
        <taxon>Rhizobiaceae</taxon>
        <taxon>Sinorhizobium/Ensifer group</taxon>
        <taxon>Sinorhizobium</taxon>
    </lineage>
</organism>
<evidence type="ECO:0000313" key="11">
    <source>
        <dbReference type="EMBL" id="WEX85790.1"/>
    </source>
</evidence>
<dbReference type="InterPro" id="IPR017871">
    <property type="entry name" value="ABC_transporter-like_CS"/>
</dbReference>
<keyword evidence="7 11" id="KW-0067">ATP-binding</keyword>
<comment type="subcellular location">
    <subcellularLocation>
        <location evidence="1">Cell inner membrane</location>
        <topology evidence="1">Peripheral membrane protein</topology>
    </subcellularLocation>
</comment>
<keyword evidence="4" id="KW-1003">Cell membrane</keyword>
<evidence type="ECO:0000256" key="7">
    <source>
        <dbReference type="ARBA" id="ARBA00022840"/>
    </source>
</evidence>
<name>A0ABY8D4L1_9HYPH</name>
<proteinExistence type="inferred from homology"/>
<dbReference type="InterPro" id="IPR027417">
    <property type="entry name" value="P-loop_NTPase"/>
</dbReference>
<reference evidence="11 12" key="1">
    <citation type="submission" date="2023-03" db="EMBL/GenBank/DDBJ databases">
        <authorList>
            <person name="Kaur S."/>
            <person name="Espinosa-Saiz D."/>
            <person name="Velazquez E."/>
            <person name="Menendez E."/>
            <person name="diCenzo G.C."/>
        </authorList>
    </citation>
    <scope>NUCLEOTIDE SEQUENCE [LARGE SCALE GENOMIC DNA]</scope>
    <source>
        <strain evidence="11 12">LMG 24692</strain>
    </source>
</reference>
<feature type="domain" description="ABC transporter" evidence="10">
    <location>
        <begin position="1"/>
        <end position="240"/>
    </location>
</feature>
<dbReference type="PANTHER" id="PTHR43297">
    <property type="entry name" value="OLIGOPEPTIDE TRANSPORT ATP-BINDING PROTEIN APPD"/>
    <property type="match status" value="1"/>
</dbReference>
<evidence type="ECO:0000256" key="3">
    <source>
        <dbReference type="ARBA" id="ARBA00022448"/>
    </source>
</evidence>
<gene>
    <name evidence="11" type="ORF">PZN02_002023</name>
</gene>
<dbReference type="InterPro" id="IPR003593">
    <property type="entry name" value="AAA+_ATPase"/>
</dbReference>
<dbReference type="InterPro" id="IPR050388">
    <property type="entry name" value="ABC_Ni/Peptide_Import"/>
</dbReference>